<name>K8NTV2_9BRAD</name>
<dbReference type="EMBL" id="AGWY01000018">
    <property type="protein sequence ID" value="EKS31909.1"/>
    <property type="molecule type" value="Genomic_DNA"/>
</dbReference>
<dbReference type="PANTHER" id="PTHR40072:SF1">
    <property type="entry name" value="MOLYBDOPTERIN-GUANINE DINUCLEOTIDE BIOSYNTHESIS ADAPTER PROTEIN"/>
    <property type="match status" value="1"/>
</dbReference>
<protein>
    <submittedName>
        <fullName evidence="2">Molybdopterin-guanine dinucleotide biosynthesis protein B</fullName>
    </submittedName>
</protein>
<proteinExistence type="predicted"/>
<sequence>MRVIGLSGWSGAGKTTLLTRLIPHLTAEGLRVSTMKHAHSNFDVDIPGKDSWLHRQAGAAEVLISSGRRWALMHELRGAPEPPFMELLARMSRVDLLIVEGFKADPHPKIEIHRAANNKPLMFPNDPTIAGIAADIPVDTGLPYAHLDDVPAIARMMRALAVKVEDVLAFQPAGA</sequence>
<dbReference type="Gene3D" id="3.40.50.300">
    <property type="entry name" value="P-loop containing nucleotide triphosphate hydrolases"/>
    <property type="match status" value="1"/>
</dbReference>
<dbReference type="Proteomes" id="UP000001095">
    <property type="component" value="Unassembled WGS sequence"/>
</dbReference>
<gene>
    <name evidence="2" type="ORF">HMPREF9696_04130</name>
</gene>
<evidence type="ECO:0000259" key="1">
    <source>
        <dbReference type="Pfam" id="PF03205"/>
    </source>
</evidence>
<dbReference type="GO" id="GO:0006777">
    <property type="term" value="P:Mo-molybdopterin cofactor biosynthetic process"/>
    <property type="evidence" value="ECO:0007669"/>
    <property type="project" value="InterPro"/>
</dbReference>
<dbReference type="RefSeq" id="WP_002714996.1">
    <property type="nucleotide sequence ID" value="NZ_KB375281.1"/>
</dbReference>
<dbReference type="InterPro" id="IPR027417">
    <property type="entry name" value="P-loop_NTPase"/>
</dbReference>
<evidence type="ECO:0000313" key="2">
    <source>
        <dbReference type="EMBL" id="EKS31909.1"/>
    </source>
</evidence>
<keyword evidence="3" id="KW-1185">Reference proteome</keyword>
<dbReference type="NCBIfam" id="TIGR00176">
    <property type="entry name" value="mobB"/>
    <property type="match status" value="1"/>
</dbReference>
<evidence type="ECO:0000313" key="3">
    <source>
        <dbReference type="Proteomes" id="UP000001095"/>
    </source>
</evidence>
<dbReference type="CDD" id="cd03116">
    <property type="entry name" value="MobB"/>
    <property type="match status" value="1"/>
</dbReference>
<dbReference type="OrthoDB" id="9804758at2"/>
<dbReference type="Pfam" id="PF03205">
    <property type="entry name" value="MobB"/>
    <property type="match status" value="1"/>
</dbReference>
<comment type="caution">
    <text evidence="2">The sequence shown here is derived from an EMBL/GenBank/DDBJ whole genome shotgun (WGS) entry which is preliminary data.</text>
</comment>
<feature type="domain" description="Molybdopterin-guanine dinucleotide biosynthesis protein B (MobB)" evidence="1">
    <location>
        <begin position="3"/>
        <end position="135"/>
    </location>
</feature>
<dbReference type="SUPFAM" id="SSF52540">
    <property type="entry name" value="P-loop containing nucleoside triphosphate hydrolases"/>
    <property type="match status" value="1"/>
</dbReference>
<dbReference type="PATRIC" id="fig|883079.3.peg.4214"/>
<dbReference type="HOGENOM" id="CLU_068199_2_1_5"/>
<dbReference type="AlphaFoldDB" id="K8NTV2"/>
<dbReference type="GO" id="GO:0005525">
    <property type="term" value="F:GTP binding"/>
    <property type="evidence" value="ECO:0007669"/>
    <property type="project" value="InterPro"/>
</dbReference>
<organism evidence="2 3">
    <name type="scientific">Afipia clevelandensis ATCC 49720</name>
    <dbReference type="NCBI Taxonomy" id="883079"/>
    <lineage>
        <taxon>Bacteria</taxon>
        <taxon>Pseudomonadati</taxon>
        <taxon>Pseudomonadota</taxon>
        <taxon>Alphaproteobacteria</taxon>
        <taxon>Hyphomicrobiales</taxon>
        <taxon>Nitrobacteraceae</taxon>
        <taxon>Afipia</taxon>
    </lineage>
</organism>
<dbReference type="PANTHER" id="PTHR40072">
    <property type="entry name" value="MOLYBDOPTERIN-GUANINE DINUCLEOTIDE BIOSYNTHESIS ADAPTER PROTEIN-RELATED"/>
    <property type="match status" value="1"/>
</dbReference>
<accession>K8NTV2</accession>
<dbReference type="InterPro" id="IPR004435">
    <property type="entry name" value="MobB_dom"/>
</dbReference>
<dbReference type="InterPro" id="IPR052539">
    <property type="entry name" value="MGD_biosynthesis_adapter"/>
</dbReference>
<reference evidence="2 3" key="1">
    <citation type="submission" date="2012-04" db="EMBL/GenBank/DDBJ databases">
        <title>The Genome Sequence of Afipia clevelandensis ATCC 49720.</title>
        <authorList>
            <consortium name="The Broad Institute Genome Sequencing Platform"/>
            <person name="Earl A."/>
            <person name="Ward D."/>
            <person name="Feldgarden M."/>
            <person name="Gevers D."/>
            <person name="Huys G."/>
            <person name="Walker B."/>
            <person name="Young S.K."/>
            <person name="Zeng Q."/>
            <person name="Gargeya S."/>
            <person name="Fitzgerald M."/>
            <person name="Haas B."/>
            <person name="Abouelleil A."/>
            <person name="Alvarado L."/>
            <person name="Arachchi H.M."/>
            <person name="Berlin A."/>
            <person name="Chapman S.B."/>
            <person name="Goldberg J."/>
            <person name="Griggs A."/>
            <person name="Gujja S."/>
            <person name="Hansen M."/>
            <person name="Howarth C."/>
            <person name="Imamovic A."/>
            <person name="Larimer J."/>
            <person name="McCowen C."/>
            <person name="Montmayeur A."/>
            <person name="Murphy C."/>
            <person name="Neiman D."/>
            <person name="Pearson M."/>
            <person name="Priest M."/>
            <person name="Roberts A."/>
            <person name="Saif S."/>
            <person name="Shea T."/>
            <person name="Sisk P."/>
            <person name="Sykes S."/>
            <person name="Wortman J."/>
            <person name="Nusbaum C."/>
            <person name="Birren B."/>
        </authorList>
    </citation>
    <scope>NUCLEOTIDE SEQUENCE [LARGE SCALE GENOMIC DNA]</scope>
    <source>
        <strain evidence="2 3">ATCC 49720</strain>
    </source>
</reference>